<dbReference type="SUPFAM" id="SSF103084">
    <property type="entry name" value="Holliday junction resolvase RusA"/>
    <property type="match status" value="1"/>
</dbReference>
<dbReference type="Gene3D" id="3.30.1330.70">
    <property type="entry name" value="Holliday junction resolvase RusA"/>
    <property type="match status" value="1"/>
</dbReference>
<dbReference type="GO" id="GO:0006281">
    <property type="term" value="P:DNA repair"/>
    <property type="evidence" value="ECO:0007669"/>
    <property type="project" value="InterPro"/>
</dbReference>
<evidence type="ECO:0000313" key="2">
    <source>
        <dbReference type="Proteomes" id="UP000203479"/>
    </source>
</evidence>
<reference evidence="1 2" key="1">
    <citation type="submission" date="2015-08" db="EMBL/GenBank/DDBJ databases">
        <authorList>
            <person name="Bailey A.M."/>
            <person name="Bennett K.E."/>
            <person name="Carter P.S."/>
            <person name="Deans N.C."/>
            <person name="Dyle E.V."/>
            <person name="Florea A."/>
            <person name="Giraldo T.A."/>
            <person name="Hayes M.A."/>
            <person name="Ikejiani J."/>
            <person name="Seawell W.C."/>
            <person name="Shah H."/>
            <person name="Toussaint T.E."/>
            <person name="Coleman D."/>
            <person name="Hammonds-Odie L.P."/>
            <person name="Barrera A.L."/>
            <person name="Serrano M.G."/>
            <person name="Buck G."/>
            <person name="Lee V."/>
            <person name="Wang Y."/>
            <person name="Carvalho R."/>
            <person name="Voegtly L."/>
            <person name="Shi R."/>
            <person name="Duckworth R."/>
            <person name="Johnson A."/>
            <person name="Loviza R."/>
            <person name="Walstead R."/>
            <person name="Shah Z."/>
            <person name="Kiflezghi M."/>
            <person name="Wade K."/>
            <person name="Anders K.R."/>
            <person name="Bradley K.W."/>
            <person name="Asai D.J."/>
            <person name="Bowman C.A."/>
            <person name="Russell D.A."/>
            <person name="Pope W.H."/>
            <person name="Jacobs-Sera D."/>
            <person name="Hendrix R.W."/>
            <person name="Hatfull G.F."/>
        </authorList>
    </citation>
    <scope>NUCLEOTIDE SEQUENCE [LARGE SCALE GENOMIC DNA]</scope>
</reference>
<dbReference type="OrthoDB" id="9350at10239"/>
<evidence type="ECO:0000313" key="1">
    <source>
        <dbReference type="EMBL" id="ALF00507.1"/>
    </source>
</evidence>
<gene>
    <name evidence="1" type="ORF">SEA_MUFASA_73</name>
</gene>
<dbReference type="RefSeq" id="YP_009195319.1">
    <property type="nucleotide sequence ID" value="NC_028759.1"/>
</dbReference>
<keyword evidence="2" id="KW-1185">Reference proteome</keyword>
<proteinExistence type="predicted"/>
<dbReference type="GO" id="GO:0006310">
    <property type="term" value="P:DNA recombination"/>
    <property type="evidence" value="ECO:0007669"/>
    <property type="project" value="InterPro"/>
</dbReference>
<dbReference type="GeneID" id="26622603"/>
<organism evidence="1 2">
    <name type="scientific">Mycobacterium phage Mufasa</name>
    <dbReference type="NCBI Taxonomy" id="1718600"/>
    <lineage>
        <taxon>Viruses</taxon>
        <taxon>Duplodnaviria</taxon>
        <taxon>Heunggongvirae</taxon>
        <taxon>Uroviricota</taxon>
        <taxon>Caudoviricetes</taxon>
        <taxon>Weiservirinae</taxon>
        <taxon>Timquatrovirus</taxon>
        <taxon>Timquatrovirus mufasa</taxon>
    </lineage>
</organism>
<accession>A0A0M4RQS3</accession>
<name>A0A0M4RQS3_9CAUD</name>
<dbReference type="Pfam" id="PF05866">
    <property type="entry name" value="RusA"/>
    <property type="match status" value="1"/>
</dbReference>
<dbReference type="InterPro" id="IPR036614">
    <property type="entry name" value="RusA-like_sf"/>
</dbReference>
<dbReference type="KEGG" id="vg:26622603"/>
<dbReference type="EMBL" id="KT591490">
    <property type="protein sequence ID" value="ALF00507.1"/>
    <property type="molecule type" value="Genomic_DNA"/>
</dbReference>
<dbReference type="GO" id="GO:0000287">
    <property type="term" value="F:magnesium ion binding"/>
    <property type="evidence" value="ECO:0007669"/>
    <property type="project" value="InterPro"/>
</dbReference>
<dbReference type="InterPro" id="IPR008822">
    <property type="entry name" value="Endonuclease_RusA-like"/>
</dbReference>
<dbReference type="Proteomes" id="UP000203479">
    <property type="component" value="Segment"/>
</dbReference>
<sequence>MQKCRHTVTPLACSKHRAARWLAVSLDYLARTGEALTPHVLDRRQVTMTTDDPVVDEAKLAAADAVLAMLPADSHEALREALHARVTGDRNGARQLRLFVPGRPAPQGSKDFKGFSKTGKAILKESSDAVGPWRERVALAAAEAIMSEGLPVLAKEFSITASVTFVMPRPAGAPKRSTPPAVKRPDLDKLARAILDGLTDVVWIDDSQVVDLHCRKVLAELTQPPGAHIRIASPGWGDEALAKAQAAAQAAIDAQVVL</sequence>
<protein>
    <submittedName>
        <fullName evidence="1">RusA-like resolvase</fullName>
    </submittedName>
</protein>